<evidence type="ECO:0000256" key="15">
    <source>
        <dbReference type="SAM" id="Coils"/>
    </source>
</evidence>
<dbReference type="InterPro" id="IPR004358">
    <property type="entry name" value="Sig_transdc_His_kin-like_C"/>
</dbReference>
<keyword evidence="17" id="KW-0812">Transmembrane</keyword>
<feature type="domain" description="Response regulatory" evidence="19">
    <location>
        <begin position="563"/>
        <end position="679"/>
    </location>
</feature>
<dbReference type="InterPro" id="IPR003661">
    <property type="entry name" value="HisK_dim/P_dom"/>
</dbReference>
<dbReference type="GO" id="GO:0005524">
    <property type="term" value="F:ATP binding"/>
    <property type="evidence" value="ECO:0007669"/>
    <property type="project" value="UniProtKB-KW"/>
</dbReference>
<evidence type="ECO:0000256" key="11">
    <source>
        <dbReference type="ARBA" id="ARBA00023136"/>
    </source>
</evidence>
<dbReference type="EMBL" id="CP017708">
    <property type="protein sequence ID" value="AOY78672.2"/>
    <property type="molecule type" value="Genomic_DNA"/>
</dbReference>
<name>A0A1D9FTJ0_MOOP1</name>
<evidence type="ECO:0000256" key="7">
    <source>
        <dbReference type="ARBA" id="ARBA00022741"/>
    </source>
</evidence>
<keyword evidence="17" id="KW-1133">Transmembrane helix</keyword>
<dbReference type="CDD" id="cd16922">
    <property type="entry name" value="HATPase_EvgS-ArcB-TorS-like"/>
    <property type="match status" value="1"/>
</dbReference>
<dbReference type="PANTHER" id="PTHR43047">
    <property type="entry name" value="TWO-COMPONENT HISTIDINE PROTEIN KINASE"/>
    <property type="match status" value="1"/>
</dbReference>
<evidence type="ECO:0000256" key="4">
    <source>
        <dbReference type="ARBA" id="ARBA00012438"/>
    </source>
</evidence>
<evidence type="ECO:0000313" key="20">
    <source>
        <dbReference type="EMBL" id="AOY78672.2"/>
    </source>
</evidence>
<dbReference type="InterPro" id="IPR011006">
    <property type="entry name" value="CheY-like_superfamily"/>
</dbReference>
<dbReference type="InterPro" id="IPR036890">
    <property type="entry name" value="HATPase_C_sf"/>
</dbReference>
<evidence type="ECO:0000256" key="8">
    <source>
        <dbReference type="ARBA" id="ARBA00022777"/>
    </source>
</evidence>
<dbReference type="GO" id="GO:0009927">
    <property type="term" value="F:histidine phosphotransfer kinase activity"/>
    <property type="evidence" value="ECO:0007669"/>
    <property type="project" value="TreeGrafter"/>
</dbReference>
<proteinExistence type="inferred from homology"/>
<dbReference type="Gene3D" id="3.40.50.2300">
    <property type="match status" value="1"/>
</dbReference>
<feature type="domain" description="Histidine kinase" evidence="18">
    <location>
        <begin position="306"/>
        <end position="540"/>
    </location>
</feature>
<dbReference type="GO" id="GO:0000155">
    <property type="term" value="F:phosphorelay sensor kinase activity"/>
    <property type="evidence" value="ECO:0007669"/>
    <property type="project" value="InterPro"/>
</dbReference>
<dbReference type="Pfam" id="PF00072">
    <property type="entry name" value="Response_reg"/>
    <property type="match status" value="1"/>
</dbReference>
<evidence type="ECO:0000256" key="5">
    <source>
        <dbReference type="ARBA" id="ARBA00022553"/>
    </source>
</evidence>
<dbReference type="PRINTS" id="PR00344">
    <property type="entry name" value="BCTRLSENSOR"/>
</dbReference>
<comment type="subcellular location">
    <subcellularLocation>
        <location evidence="2">Membrane</location>
    </subcellularLocation>
</comment>
<dbReference type="EC" id="2.7.13.3" evidence="4"/>
<dbReference type="PANTHER" id="PTHR43047:SF72">
    <property type="entry name" value="OSMOSENSING HISTIDINE PROTEIN KINASE SLN1"/>
    <property type="match status" value="1"/>
</dbReference>
<protein>
    <recommendedName>
        <fullName evidence="13">Circadian input-output histidine kinase CikA</fullName>
        <ecNumber evidence="4">2.7.13.3</ecNumber>
    </recommendedName>
</protein>
<dbReference type="PROSITE" id="PS50109">
    <property type="entry name" value="HIS_KIN"/>
    <property type="match status" value="1"/>
</dbReference>
<feature type="modified residue" description="4-aspartylphosphate" evidence="14">
    <location>
        <position position="612"/>
    </location>
</feature>
<keyword evidence="5 14" id="KW-0597">Phosphoprotein</keyword>
<feature type="compositionally biased region" description="Polar residues" evidence="16">
    <location>
        <begin position="9"/>
        <end position="22"/>
    </location>
</feature>
<dbReference type="SUPFAM" id="SSF52172">
    <property type="entry name" value="CheY-like"/>
    <property type="match status" value="1"/>
</dbReference>
<comment type="catalytic activity">
    <reaction evidence="1">
        <text>ATP + protein L-histidine = ADP + protein N-phospho-L-histidine.</text>
        <dbReference type="EC" id="2.7.13.3"/>
    </reaction>
</comment>
<keyword evidence="9" id="KW-0067">ATP-binding</keyword>
<comment type="similarity">
    <text evidence="3">In the N-terminal section; belongs to the phytochrome family.</text>
</comment>
<dbReference type="FunFam" id="1.10.287.130:FF:000038">
    <property type="entry name" value="Sensory transduction histidine kinase"/>
    <property type="match status" value="1"/>
</dbReference>
<accession>A0A1D9FTJ0</accession>
<evidence type="ECO:0000313" key="21">
    <source>
        <dbReference type="Proteomes" id="UP000176944"/>
    </source>
</evidence>
<dbReference type="Pfam" id="PF02518">
    <property type="entry name" value="HATPase_c"/>
    <property type="match status" value="1"/>
</dbReference>
<dbReference type="SMART" id="SM00388">
    <property type="entry name" value="HisKA"/>
    <property type="match status" value="1"/>
</dbReference>
<evidence type="ECO:0000256" key="1">
    <source>
        <dbReference type="ARBA" id="ARBA00000085"/>
    </source>
</evidence>
<evidence type="ECO:0000256" key="16">
    <source>
        <dbReference type="SAM" id="MobiDB-lite"/>
    </source>
</evidence>
<dbReference type="GO" id="GO:0005886">
    <property type="term" value="C:plasma membrane"/>
    <property type="evidence" value="ECO:0007669"/>
    <property type="project" value="TreeGrafter"/>
</dbReference>
<keyword evidence="7" id="KW-0547">Nucleotide-binding</keyword>
<evidence type="ECO:0000256" key="2">
    <source>
        <dbReference type="ARBA" id="ARBA00004370"/>
    </source>
</evidence>
<keyword evidence="15" id="KW-0175">Coiled coil</keyword>
<feature type="region of interest" description="Disordered" evidence="16">
    <location>
        <begin position="1"/>
        <end position="22"/>
    </location>
</feature>
<dbReference type="SMART" id="SM00387">
    <property type="entry name" value="HATPase_c"/>
    <property type="match status" value="1"/>
</dbReference>
<dbReference type="InterPro" id="IPR005467">
    <property type="entry name" value="His_kinase_dom"/>
</dbReference>
<dbReference type="Gene3D" id="3.30.565.10">
    <property type="entry name" value="Histidine kinase-like ATPase, C-terminal domain"/>
    <property type="match status" value="1"/>
</dbReference>
<evidence type="ECO:0000256" key="6">
    <source>
        <dbReference type="ARBA" id="ARBA00022679"/>
    </source>
</evidence>
<keyword evidence="8" id="KW-0418">Kinase</keyword>
<dbReference type="CDD" id="cd00082">
    <property type="entry name" value="HisKA"/>
    <property type="match status" value="1"/>
</dbReference>
<reference evidence="21" key="1">
    <citation type="submission" date="2016-10" db="EMBL/GenBank/DDBJ databases">
        <title>Comparative genomics uncovers the prolific and rare metabolic potential of the cyanobacterial genus Moorea.</title>
        <authorList>
            <person name="Leao T."/>
            <person name="Castelao G."/>
            <person name="Korobeynikov A."/>
            <person name="Monroe E.A."/>
            <person name="Podell S."/>
            <person name="Glukhov E."/>
            <person name="Allen E."/>
            <person name="Gerwick W.H."/>
            <person name="Gerwick L."/>
        </authorList>
    </citation>
    <scope>NUCLEOTIDE SEQUENCE [LARGE SCALE GENOMIC DNA]</scope>
    <source>
        <strain evidence="21">JHB</strain>
    </source>
</reference>
<evidence type="ECO:0000256" key="12">
    <source>
        <dbReference type="ARBA" id="ARBA00023306"/>
    </source>
</evidence>
<evidence type="ECO:0000256" key="10">
    <source>
        <dbReference type="ARBA" id="ARBA00023012"/>
    </source>
</evidence>
<keyword evidence="12" id="KW-0131">Cell cycle</keyword>
<dbReference type="InterPro" id="IPR003594">
    <property type="entry name" value="HATPase_dom"/>
</dbReference>
<sequence>MTKLKTDSTTESSLSKMVSTNSSHPLTAPLVWFRKQLNRLNISQKIAYGYGIALGIAVLGTTAGLLIGNDYQNYAQNLREDTLEESELLMDLQRYLLEVQIHHQYFAVLFQQPDVFQEEYSSFKKHAQLAQRNWLALKESYKNPEVDELEEELEIFNNLIKNYDSLIESYSQRIEALLQQIDPSNLKPEEIKAAQQKFLELSKSPLGLNLRSFVYDLEEIIEEVEEERPHAKAVLEASERLRTRIILISMIASISTAALLAFYTSKTLLAAQDVEIQRQQLLSQELQGAKESAEIANRAKSEFLANMSHELRTPLNGILGYTQILQRSKIISPEELKGIRVIHQCGNHLLTLINDILDISKIEAKKMELYPKNFHFPSFLENLVDICRIRADQKEISFSYQPFAQLPNHIHGDEKRLRQILINLLGNGIKFTDTGAVTFKVNVLESKPLTTGEDKKTMNDELIRTIRFEIEDTGIGMSPEDIERIVLPFEQVGNPLSRAEGTGLGLAITQKLLEMMESTLEVQSQVGVGSVFWFDLDLPEATGVTDVIVPDQTIIGFSGKGRKILVVDDKPENRWVLVNLLAPLGFELKEASHGKEGFQKAKQFQPDLIITDLLMPQMDGFEMIRQLRESSQFSSVPVIACSASVFDDHQHHSIEAGADDFLPKPVESKKLLEKLRVHLKLEWVYEEEEDKDTEDKDKNLTTKAASSLKTKNSIVPPSKEALDQLYDLAKTGLISEILKQVEILEKSDDKLIPFSQHLRQLAEDFNLKKIRQFIQQYRDK</sequence>
<evidence type="ECO:0000256" key="3">
    <source>
        <dbReference type="ARBA" id="ARBA00006402"/>
    </source>
</evidence>
<dbReference type="Pfam" id="PF00512">
    <property type="entry name" value="HisKA"/>
    <property type="match status" value="1"/>
</dbReference>
<dbReference type="PROSITE" id="PS50110">
    <property type="entry name" value="RESPONSE_REGULATORY"/>
    <property type="match status" value="1"/>
</dbReference>
<evidence type="ECO:0000256" key="13">
    <source>
        <dbReference type="ARBA" id="ARBA00074306"/>
    </source>
</evidence>
<keyword evidence="6" id="KW-0808">Transferase</keyword>
<dbReference type="SMART" id="SM00448">
    <property type="entry name" value="REC"/>
    <property type="match status" value="1"/>
</dbReference>
<gene>
    <name evidence="20" type="ORF">BJP36_00965</name>
</gene>
<evidence type="ECO:0000259" key="18">
    <source>
        <dbReference type="PROSITE" id="PS50109"/>
    </source>
</evidence>
<evidence type="ECO:0000259" key="19">
    <source>
        <dbReference type="PROSITE" id="PS50110"/>
    </source>
</evidence>
<evidence type="ECO:0000256" key="9">
    <source>
        <dbReference type="ARBA" id="ARBA00022840"/>
    </source>
</evidence>
<organism evidence="20 21">
    <name type="scientific">Moorena producens (strain JHB)</name>
    <dbReference type="NCBI Taxonomy" id="1454205"/>
    <lineage>
        <taxon>Bacteria</taxon>
        <taxon>Bacillati</taxon>
        <taxon>Cyanobacteriota</taxon>
        <taxon>Cyanophyceae</taxon>
        <taxon>Coleofasciculales</taxon>
        <taxon>Coleofasciculaceae</taxon>
        <taxon>Moorena</taxon>
    </lineage>
</organism>
<dbReference type="InterPro" id="IPR036097">
    <property type="entry name" value="HisK_dim/P_sf"/>
</dbReference>
<dbReference type="SUPFAM" id="SSF55874">
    <property type="entry name" value="ATPase domain of HSP90 chaperone/DNA topoisomerase II/histidine kinase"/>
    <property type="match status" value="1"/>
</dbReference>
<evidence type="ECO:0000256" key="17">
    <source>
        <dbReference type="SAM" id="Phobius"/>
    </source>
</evidence>
<feature type="coiled-coil region" evidence="15">
    <location>
        <begin position="146"/>
        <end position="180"/>
    </location>
</feature>
<dbReference type="FunFam" id="3.30.565.10:FF:000010">
    <property type="entry name" value="Sensor histidine kinase RcsC"/>
    <property type="match status" value="1"/>
</dbReference>
<keyword evidence="11 17" id="KW-0472">Membrane</keyword>
<dbReference type="Proteomes" id="UP000176944">
    <property type="component" value="Chromosome"/>
</dbReference>
<dbReference type="AlphaFoldDB" id="A0A1D9FTJ0"/>
<keyword evidence="10" id="KW-0902">Two-component regulatory system</keyword>
<dbReference type="InterPro" id="IPR001789">
    <property type="entry name" value="Sig_transdc_resp-reg_receiver"/>
</dbReference>
<dbReference type="SUPFAM" id="SSF47384">
    <property type="entry name" value="Homodimeric domain of signal transducing histidine kinase"/>
    <property type="match status" value="1"/>
</dbReference>
<feature type="transmembrane region" description="Helical" evidence="17">
    <location>
        <begin position="47"/>
        <end position="67"/>
    </location>
</feature>
<evidence type="ECO:0000256" key="14">
    <source>
        <dbReference type="PROSITE-ProRule" id="PRU00169"/>
    </source>
</evidence>
<dbReference type="Gene3D" id="1.10.287.130">
    <property type="match status" value="1"/>
</dbReference>